<dbReference type="Proteomes" id="UP001148662">
    <property type="component" value="Unassembled WGS sequence"/>
</dbReference>
<reference evidence="1" key="1">
    <citation type="submission" date="2022-07" db="EMBL/GenBank/DDBJ databases">
        <title>Genome Sequence of Phlebia brevispora.</title>
        <authorList>
            <person name="Buettner E."/>
        </authorList>
    </citation>
    <scope>NUCLEOTIDE SEQUENCE</scope>
    <source>
        <strain evidence="1">MPL23</strain>
    </source>
</reference>
<sequence length="279" mass="30875">MSSDEAAMSDVEVAPRKEQKKNKEKSKKKDKTRQPPVVVTEHGKNEGTDTDWAYKPPEGAVLATYEGQDEDFDWDALRNNQDVELWIVRVPEGVKPKHLEGLKLDAPSSSKTARTGSLTRKHTTYDVWSLGEDGDELVGAEETKNFTCILPRKRKSGKLFTAPEITTRHIVLSARPELPSSELPDAENADMSWSTQQNPPRPSYPAELLKHRFMPYGSLASAQGASDAIGVEQSAKAPAEDSVKNSADTVVASPTKRHKRRKDEEGNPKKSKKSKTAVE</sequence>
<gene>
    <name evidence="1" type="ORF">NM688_g3821</name>
</gene>
<evidence type="ECO:0000313" key="2">
    <source>
        <dbReference type="Proteomes" id="UP001148662"/>
    </source>
</evidence>
<dbReference type="EMBL" id="JANHOG010000583">
    <property type="protein sequence ID" value="KAJ3553067.1"/>
    <property type="molecule type" value="Genomic_DNA"/>
</dbReference>
<name>A0ACC1T5C6_9APHY</name>
<proteinExistence type="predicted"/>
<organism evidence="1 2">
    <name type="scientific">Phlebia brevispora</name>
    <dbReference type="NCBI Taxonomy" id="194682"/>
    <lineage>
        <taxon>Eukaryota</taxon>
        <taxon>Fungi</taxon>
        <taxon>Dikarya</taxon>
        <taxon>Basidiomycota</taxon>
        <taxon>Agaricomycotina</taxon>
        <taxon>Agaricomycetes</taxon>
        <taxon>Polyporales</taxon>
        <taxon>Meruliaceae</taxon>
        <taxon>Phlebia</taxon>
    </lineage>
</organism>
<comment type="caution">
    <text evidence="1">The sequence shown here is derived from an EMBL/GenBank/DDBJ whole genome shotgun (WGS) entry which is preliminary data.</text>
</comment>
<protein>
    <submittedName>
        <fullName evidence="1">Uncharacterized protein</fullName>
    </submittedName>
</protein>
<evidence type="ECO:0000313" key="1">
    <source>
        <dbReference type="EMBL" id="KAJ3553067.1"/>
    </source>
</evidence>
<accession>A0ACC1T5C6</accession>
<keyword evidence="2" id="KW-1185">Reference proteome</keyword>